<evidence type="ECO:0000313" key="4">
    <source>
        <dbReference type="EMBL" id="MBB6041473.1"/>
    </source>
</evidence>
<dbReference type="EC" id="3.5.1.18" evidence="4"/>
<dbReference type="GO" id="GO:0046872">
    <property type="term" value="F:metal ion binding"/>
    <property type="evidence" value="ECO:0007669"/>
    <property type="project" value="UniProtKB-KW"/>
</dbReference>
<gene>
    <name evidence="4" type="ORF">HNQ46_001453</name>
</gene>
<dbReference type="InterPro" id="IPR002933">
    <property type="entry name" value="Peptidase_M20"/>
</dbReference>
<dbReference type="RefSeq" id="WP_183684081.1">
    <property type="nucleotide sequence ID" value="NZ_JACHHH010000006.1"/>
</dbReference>
<dbReference type="PANTHER" id="PTHR43808:SF32">
    <property type="entry name" value="ARGE_DAPE-RELATED DEACYLASE"/>
    <property type="match status" value="1"/>
</dbReference>
<accession>A0A7W9SG07</accession>
<evidence type="ECO:0000256" key="1">
    <source>
        <dbReference type="ARBA" id="ARBA00022723"/>
    </source>
</evidence>
<dbReference type="GO" id="GO:0009014">
    <property type="term" value="F:succinyl-diaminopimelate desuccinylase activity"/>
    <property type="evidence" value="ECO:0007669"/>
    <property type="project" value="UniProtKB-EC"/>
</dbReference>
<dbReference type="Proteomes" id="UP000522163">
    <property type="component" value="Unassembled WGS sequence"/>
</dbReference>
<proteinExistence type="predicted"/>
<dbReference type="CDD" id="cd08659">
    <property type="entry name" value="M20_ArgE_DapE-like"/>
    <property type="match status" value="1"/>
</dbReference>
<dbReference type="SUPFAM" id="SSF55031">
    <property type="entry name" value="Bacterial exopeptidase dimerisation domain"/>
    <property type="match status" value="1"/>
</dbReference>
<reference evidence="4 5" key="1">
    <citation type="submission" date="2020-08" db="EMBL/GenBank/DDBJ databases">
        <title>Genomic Encyclopedia of Type Strains, Phase IV (KMG-IV): sequencing the most valuable type-strain genomes for metagenomic binning, comparative biology and taxonomic classification.</title>
        <authorList>
            <person name="Goeker M."/>
        </authorList>
    </citation>
    <scope>NUCLEOTIDE SEQUENCE [LARGE SCALE GENOMIC DNA]</scope>
    <source>
        <strain evidence="4 5">DSM 17245</strain>
    </source>
</reference>
<keyword evidence="1" id="KW-0479">Metal-binding</keyword>
<comment type="caution">
    <text evidence="4">The sequence shown here is derived from an EMBL/GenBank/DDBJ whole genome shotgun (WGS) entry which is preliminary data.</text>
</comment>
<feature type="domain" description="Peptidase M20 dimerisation" evidence="3">
    <location>
        <begin position="175"/>
        <end position="281"/>
    </location>
</feature>
<dbReference type="Pfam" id="PF01546">
    <property type="entry name" value="Peptidase_M20"/>
    <property type="match status" value="1"/>
</dbReference>
<evidence type="ECO:0000259" key="3">
    <source>
        <dbReference type="Pfam" id="PF07687"/>
    </source>
</evidence>
<dbReference type="Gene3D" id="3.30.70.360">
    <property type="match status" value="1"/>
</dbReference>
<dbReference type="PANTHER" id="PTHR43808">
    <property type="entry name" value="ACETYLORNITHINE DEACETYLASE"/>
    <property type="match status" value="1"/>
</dbReference>
<dbReference type="GeneID" id="85014993"/>
<dbReference type="Gene3D" id="3.40.630.10">
    <property type="entry name" value="Zn peptidases"/>
    <property type="match status" value="2"/>
</dbReference>
<dbReference type="InterPro" id="IPR011650">
    <property type="entry name" value="Peptidase_M20_dimer"/>
</dbReference>
<dbReference type="EMBL" id="JACHHH010000006">
    <property type="protein sequence ID" value="MBB6041473.1"/>
    <property type="molecule type" value="Genomic_DNA"/>
</dbReference>
<keyword evidence="2 4" id="KW-0378">Hydrolase</keyword>
<dbReference type="InterPro" id="IPR036264">
    <property type="entry name" value="Bact_exopeptidase_dim_dom"/>
</dbReference>
<sequence length="387" mass="42736">MNCIEILEKLVARESTNPGVLEEGVAEDILALLKDAVLELSGTVEKVEVEAHRPILRVLLPGETKECFSFICHMDTVPIGLHWEKNPFGEWEGSRLYGRGSCDMKGGTAAAISAFLQILAMAKKEKQKPKISLQMVFTCDEEGDMKGVEKAIQEGWLDKNTLLMDTEPTDGTIQTAHKGRFWYEWQFHGKAAHASEPETGIDAILSMAMAIPEAKKGVAALEKDSFLGDSKICFGQCSGGIHPYQVPAEAKVSVDMRLVPPYTAETGKEILEKAVEKVQKIYPGLQSTILITGNRPAIPHYEESLLLAKCKKAIEAAGYQKAKVCPFPGYTDTAVVAGKCDNHTTLSYGPGSLDMAHQRDEYVEKDDVLRCEKVYFELLRDFYMNGI</sequence>
<dbReference type="AlphaFoldDB" id="A0A7W9SG07"/>
<evidence type="ECO:0000256" key="2">
    <source>
        <dbReference type="ARBA" id="ARBA00022801"/>
    </source>
</evidence>
<dbReference type="Pfam" id="PF07687">
    <property type="entry name" value="M20_dimer"/>
    <property type="match status" value="1"/>
</dbReference>
<protein>
    <submittedName>
        <fullName evidence="4">Succinyl-diaminopimelate desuccinylase</fullName>
        <ecNumber evidence="4">3.5.1.18</ecNumber>
    </submittedName>
</protein>
<dbReference type="SUPFAM" id="SSF53187">
    <property type="entry name" value="Zn-dependent exopeptidases"/>
    <property type="match status" value="1"/>
</dbReference>
<name>A0A7W9SG07_9FIRM</name>
<organism evidence="4 5">
    <name type="scientific">Oribacterium sinus</name>
    <dbReference type="NCBI Taxonomy" id="237576"/>
    <lineage>
        <taxon>Bacteria</taxon>
        <taxon>Bacillati</taxon>
        <taxon>Bacillota</taxon>
        <taxon>Clostridia</taxon>
        <taxon>Lachnospirales</taxon>
        <taxon>Lachnospiraceae</taxon>
        <taxon>Oribacterium</taxon>
    </lineage>
</organism>
<evidence type="ECO:0000313" key="5">
    <source>
        <dbReference type="Proteomes" id="UP000522163"/>
    </source>
</evidence>
<dbReference type="InterPro" id="IPR050072">
    <property type="entry name" value="Peptidase_M20A"/>
</dbReference>